<dbReference type="Gene3D" id="3.40.50.1820">
    <property type="entry name" value="alpha/beta hydrolase"/>
    <property type="match status" value="1"/>
</dbReference>
<dbReference type="SUPFAM" id="SSF53474">
    <property type="entry name" value="alpha/beta-Hydrolases"/>
    <property type="match status" value="1"/>
</dbReference>
<reference evidence="2 3" key="1">
    <citation type="submission" date="2019-08" db="EMBL/GenBank/DDBJ databases">
        <title>Parahaliea maris sp. nov., isolated from the surface seawater.</title>
        <authorList>
            <person name="Liu Y."/>
        </authorList>
    </citation>
    <scope>NUCLEOTIDE SEQUENCE [LARGE SCALE GENOMIC DNA]</scope>
    <source>
        <strain evidence="2 3">HSLHS9</strain>
    </source>
</reference>
<dbReference type="PANTHER" id="PTHR43433">
    <property type="entry name" value="HYDROLASE, ALPHA/BETA FOLD FAMILY PROTEIN"/>
    <property type="match status" value="1"/>
</dbReference>
<evidence type="ECO:0000259" key="1">
    <source>
        <dbReference type="Pfam" id="PF00561"/>
    </source>
</evidence>
<gene>
    <name evidence="2" type="ORF">FV139_04600</name>
</gene>
<name>A0A5C9A585_9GAMM</name>
<dbReference type="Proteomes" id="UP000321039">
    <property type="component" value="Unassembled WGS sequence"/>
</dbReference>
<comment type="caution">
    <text evidence="2">The sequence shown here is derived from an EMBL/GenBank/DDBJ whole genome shotgun (WGS) entry which is preliminary data.</text>
</comment>
<dbReference type="InterPro" id="IPR029058">
    <property type="entry name" value="AB_hydrolase_fold"/>
</dbReference>
<dbReference type="AlphaFoldDB" id="A0A5C9A585"/>
<dbReference type="Pfam" id="PF00561">
    <property type="entry name" value="Abhydrolase_1"/>
    <property type="match status" value="1"/>
</dbReference>
<dbReference type="InterPro" id="IPR050471">
    <property type="entry name" value="AB_hydrolase"/>
</dbReference>
<sequence length="298" mass="32305">MPRAIANGVELEYERYGNPEHETVLLIQGLGAQLVHWPMALVELLVERGFQVVRFDNRDIGLSQKLSHLPVPNGRRLLFRTMLRLPYRPPYRLDDMAADSVGLLDALEIDAAHIVGASMGGMIAQLVASHYPERALSLTSIMSTTGNPRLPRPTRAAAAALVAPRPDPADHEAVVARGLKLARAIGSPAYPADPEVLRQASLAVAARSYQSEGPGRQLAASLAAGDRRRHLRRLMLPVTVLHGKDDPLIRVACGVDTARNIPGAELRVIPGMGHDFPEALMPEFADAIEAAARRSQAH</sequence>
<keyword evidence="3" id="KW-1185">Reference proteome</keyword>
<dbReference type="GO" id="GO:0004806">
    <property type="term" value="F:triacylglycerol lipase activity"/>
    <property type="evidence" value="ECO:0007669"/>
    <property type="project" value="TreeGrafter"/>
</dbReference>
<protein>
    <submittedName>
        <fullName evidence="2">Alpha/beta hydrolase</fullName>
    </submittedName>
</protein>
<keyword evidence="2" id="KW-0378">Hydrolase</keyword>
<dbReference type="RefSeq" id="WP_148067095.1">
    <property type="nucleotide sequence ID" value="NZ_VRZA01000002.1"/>
</dbReference>
<dbReference type="PANTHER" id="PTHR43433:SF5">
    <property type="entry name" value="AB HYDROLASE-1 DOMAIN-CONTAINING PROTEIN"/>
    <property type="match status" value="1"/>
</dbReference>
<organism evidence="2 3">
    <name type="scientific">Parahaliea maris</name>
    <dbReference type="NCBI Taxonomy" id="2716870"/>
    <lineage>
        <taxon>Bacteria</taxon>
        <taxon>Pseudomonadati</taxon>
        <taxon>Pseudomonadota</taxon>
        <taxon>Gammaproteobacteria</taxon>
        <taxon>Cellvibrionales</taxon>
        <taxon>Halieaceae</taxon>
        <taxon>Parahaliea</taxon>
    </lineage>
</organism>
<dbReference type="InterPro" id="IPR000073">
    <property type="entry name" value="AB_hydrolase_1"/>
</dbReference>
<evidence type="ECO:0000313" key="3">
    <source>
        <dbReference type="Proteomes" id="UP000321039"/>
    </source>
</evidence>
<feature type="domain" description="AB hydrolase-1" evidence="1">
    <location>
        <begin position="23"/>
        <end position="275"/>
    </location>
</feature>
<accession>A0A5C9A585</accession>
<dbReference type="EMBL" id="VRZA01000002">
    <property type="protein sequence ID" value="TXS95184.1"/>
    <property type="molecule type" value="Genomic_DNA"/>
</dbReference>
<proteinExistence type="predicted"/>
<evidence type="ECO:0000313" key="2">
    <source>
        <dbReference type="EMBL" id="TXS95184.1"/>
    </source>
</evidence>
<dbReference type="GO" id="GO:0046503">
    <property type="term" value="P:glycerolipid catabolic process"/>
    <property type="evidence" value="ECO:0007669"/>
    <property type="project" value="TreeGrafter"/>
</dbReference>